<dbReference type="GO" id="GO:0005516">
    <property type="term" value="F:calmodulin binding"/>
    <property type="evidence" value="ECO:0007669"/>
    <property type="project" value="TreeGrafter"/>
</dbReference>
<dbReference type="Proteomes" id="UP000095767">
    <property type="component" value="Unassembled WGS sequence"/>
</dbReference>
<protein>
    <recommendedName>
        <fullName evidence="2">VQ domain-containing protein</fullName>
    </recommendedName>
</protein>
<accession>A0A1E5W738</accession>
<keyword evidence="4" id="KW-1185">Reference proteome</keyword>
<dbReference type="GO" id="GO:0005634">
    <property type="term" value="C:nucleus"/>
    <property type="evidence" value="ECO:0007669"/>
    <property type="project" value="TreeGrafter"/>
</dbReference>
<evidence type="ECO:0000313" key="4">
    <source>
        <dbReference type="Proteomes" id="UP000095767"/>
    </source>
</evidence>
<reference evidence="3 4" key="1">
    <citation type="submission" date="2016-09" db="EMBL/GenBank/DDBJ databases">
        <title>The draft genome of Dichanthelium oligosanthes: A C3 panicoid grass species.</title>
        <authorList>
            <person name="Studer A.J."/>
            <person name="Schnable J.C."/>
            <person name="Brutnell T.P."/>
        </authorList>
    </citation>
    <scope>NUCLEOTIDE SEQUENCE [LARGE SCALE GENOMIC DNA]</scope>
    <source>
        <strain evidence="4">cv. Kellogg 1175</strain>
        <tissue evidence="3">Leaf</tissue>
    </source>
</reference>
<name>A0A1E5W738_9POAL</name>
<gene>
    <name evidence="3" type="ORF">BAE44_0005804</name>
</gene>
<dbReference type="PANTHER" id="PTHR33179:SF64">
    <property type="entry name" value="OS11G0131100 PROTEIN"/>
    <property type="match status" value="1"/>
</dbReference>
<sequence length="206" mass="21463">MLMAAALHMDSAHGHGPSPWLPVLADDSHHRHHQIPRDFAASAPSPTPATAAPPNHHHHPRPATAPRPSTRRVAKRRPRPSRKLPTTYITADPASFRRMVHQVTGADDLPMPPTTPEALICRPAPSRAGGAAGPGALMLPTLDTSAFLLSAPRVPARTDAPCAGSAAGSAAAPAPAMDRAEAGDACNYSGSSCGGFPTLDSWDDLF</sequence>
<feature type="compositionally biased region" description="Basic residues" evidence="1">
    <location>
        <begin position="69"/>
        <end position="82"/>
    </location>
</feature>
<dbReference type="AlphaFoldDB" id="A0A1E5W738"/>
<organism evidence="3 4">
    <name type="scientific">Dichanthelium oligosanthes</name>
    <dbReference type="NCBI Taxonomy" id="888268"/>
    <lineage>
        <taxon>Eukaryota</taxon>
        <taxon>Viridiplantae</taxon>
        <taxon>Streptophyta</taxon>
        <taxon>Embryophyta</taxon>
        <taxon>Tracheophyta</taxon>
        <taxon>Spermatophyta</taxon>
        <taxon>Magnoliopsida</taxon>
        <taxon>Liliopsida</taxon>
        <taxon>Poales</taxon>
        <taxon>Poaceae</taxon>
        <taxon>PACMAD clade</taxon>
        <taxon>Panicoideae</taxon>
        <taxon>Panicodae</taxon>
        <taxon>Paniceae</taxon>
        <taxon>Dichantheliinae</taxon>
        <taxon>Dichanthelium</taxon>
    </lineage>
</organism>
<evidence type="ECO:0000313" key="3">
    <source>
        <dbReference type="EMBL" id="OEL33177.1"/>
    </source>
</evidence>
<dbReference type="Pfam" id="PF05678">
    <property type="entry name" value="VQ"/>
    <property type="match status" value="1"/>
</dbReference>
<comment type="caution">
    <text evidence="3">The sequence shown here is derived from an EMBL/GenBank/DDBJ whole genome shotgun (WGS) entry which is preliminary data.</text>
</comment>
<feature type="region of interest" description="Disordered" evidence="1">
    <location>
        <begin position="1"/>
        <end position="87"/>
    </location>
</feature>
<dbReference type="EMBL" id="LWDX02019702">
    <property type="protein sequence ID" value="OEL33177.1"/>
    <property type="molecule type" value="Genomic_DNA"/>
</dbReference>
<dbReference type="InterPro" id="IPR008889">
    <property type="entry name" value="VQ"/>
</dbReference>
<proteinExistence type="predicted"/>
<dbReference type="OrthoDB" id="780868at2759"/>
<evidence type="ECO:0000259" key="2">
    <source>
        <dbReference type="Pfam" id="PF05678"/>
    </source>
</evidence>
<dbReference type="PANTHER" id="PTHR33179">
    <property type="entry name" value="VQ MOTIF-CONTAINING PROTEIN"/>
    <property type="match status" value="1"/>
</dbReference>
<feature type="compositionally biased region" description="Low complexity" evidence="1">
    <location>
        <begin position="40"/>
        <end position="54"/>
    </location>
</feature>
<feature type="domain" description="VQ" evidence="2">
    <location>
        <begin position="84"/>
        <end position="109"/>
    </location>
</feature>
<dbReference type="STRING" id="888268.A0A1E5W738"/>
<dbReference type="GO" id="GO:0006970">
    <property type="term" value="P:response to osmotic stress"/>
    <property type="evidence" value="ECO:0007669"/>
    <property type="project" value="TreeGrafter"/>
</dbReference>
<evidence type="ECO:0000256" key="1">
    <source>
        <dbReference type="SAM" id="MobiDB-lite"/>
    </source>
</evidence>
<dbReference type="InterPro" id="IPR039609">
    <property type="entry name" value="VQ_15/22"/>
</dbReference>